<sequence length="88" mass="9995">MIDFCLRSVYICIKGETMKMLVEIADNKAASFKELIKQHSYVKAKTISEPNAAILEEIMHIKKAFKNLEKVKAGKLKTRPASELLNEL</sequence>
<dbReference type="AlphaFoldDB" id="A0A495IZL0"/>
<proteinExistence type="predicted"/>
<dbReference type="Proteomes" id="UP000268007">
    <property type="component" value="Unassembled WGS sequence"/>
</dbReference>
<gene>
    <name evidence="1" type="ORF">BDD43_2145</name>
</gene>
<protein>
    <submittedName>
        <fullName evidence="1">Uncharacterized protein</fullName>
    </submittedName>
</protein>
<name>A0A495IZL0_9SPHI</name>
<organism evidence="1 2">
    <name type="scientific">Mucilaginibacter gracilis</name>
    <dbReference type="NCBI Taxonomy" id="423350"/>
    <lineage>
        <taxon>Bacteria</taxon>
        <taxon>Pseudomonadati</taxon>
        <taxon>Bacteroidota</taxon>
        <taxon>Sphingobacteriia</taxon>
        <taxon>Sphingobacteriales</taxon>
        <taxon>Sphingobacteriaceae</taxon>
        <taxon>Mucilaginibacter</taxon>
    </lineage>
</organism>
<comment type="caution">
    <text evidence="1">The sequence shown here is derived from an EMBL/GenBank/DDBJ whole genome shotgun (WGS) entry which is preliminary data.</text>
</comment>
<evidence type="ECO:0000313" key="1">
    <source>
        <dbReference type="EMBL" id="RKR81982.1"/>
    </source>
</evidence>
<accession>A0A495IZL0</accession>
<keyword evidence="2" id="KW-1185">Reference proteome</keyword>
<dbReference type="EMBL" id="RBKU01000001">
    <property type="protein sequence ID" value="RKR81982.1"/>
    <property type="molecule type" value="Genomic_DNA"/>
</dbReference>
<reference evidence="1 2" key="1">
    <citation type="submission" date="2018-10" db="EMBL/GenBank/DDBJ databases">
        <title>Genomic Encyclopedia of Archaeal and Bacterial Type Strains, Phase II (KMG-II): from individual species to whole genera.</title>
        <authorList>
            <person name="Goeker M."/>
        </authorList>
    </citation>
    <scope>NUCLEOTIDE SEQUENCE [LARGE SCALE GENOMIC DNA]</scope>
    <source>
        <strain evidence="1 2">DSM 18602</strain>
    </source>
</reference>
<evidence type="ECO:0000313" key="2">
    <source>
        <dbReference type="Proteomes" id="UP000268007"/>
    </source>
</evidence>